<dbReference type="HAMAP" id="MF_00454">
    <property type="entry name" value="FluC"/>
    <property type="match status" value="1"/>
</dbReference>
<dbReference type="GO" id="GO:0062054">
    <property type="term" value="F:fluoride channel activity"/>
    <property type="evidence" value="ECO:0007669"/>
    <property type="project" value="UniProtKB-UniRule"/>
</dbReference>
<dbReference type="Pfam" id="PF02537">
    <property type="entry name" value="CRCB"/>
    <property type="match status" value="1"/>
</dbReference>
<accession>A0A1W1ZTJ7</accession>
<comment type="function">
    <text evidence="13">Fluoride-specific ion channel. Important for reducing fluoride concentration in the cell, thus reducing its toxicity.</text>
</comment>
<reference evidence="14 15" key="1">
    <citation type="submission" date="2017-04" db="EMBL/GenBank/DDBJ databases">
        <authorList>
            <person name="Afonso C.L."/>
            <person name="Miller P.J."/>
            <person name="Scott M.A."/>
            <person name="Spackman E."/>
            <person name="Goraichik I."/>
            <person name="Dimitrov K.M."/>
            <person name="Suarez D.L."/>
            <person name="Swayne D.E."/>
        </authorList>
    </citation>
    <scope>NUCLEOTIDE SEQUENCE [LARGE SCALE GENOMIC DNA]</scope>
    <source>
        <strain evidence="14 15">VK13</strain>
    </source>
</reference>
<dbReference type="NCBIfam" id="NF010792">
    <property type="entry name" value="PRK14196.1"/>
    <property type="match status" value="1"/>
</dbReference>
<organism evidence="14 15">
    <name type="scientific">Polynucleobacter kasalickyi</name>
    <dbReference type="NCBI Taxonomy" id="1938817"/>
    <lineage>
        <taxon>Bacteria</taxon>
        <taxon>Pseudomonadati</taxon>
        <taxon>Pseudomonadota</taxon>
        <taxon>Betaproteobacteria</taxon>
        <taxon>Burkholderiales</taxon>
        <taxon>Burkholderiaceae</taxon>
        <taxon>Polynucleobacter</taxon>
    </lineage>
</organism>
<dbReference type="GO" id="GO:0005886">
    <property type="term" value="C:plasma membrane"/>
    <property type="evidence" value="ECO:0007669"/>
    <property type="project" value="UniProtKB-SubCell"/>
</dbReference>
<keyword evidence="2 13" id="KW-0813">Transport</keyword>
<comment type="subcellular location">
    <subcellularLocation>
        <location evidence="1 13">Cell membrane</location>
        <topology evidence="1 13">Multi-pass membrane protein</topology>
    </subcellularLocation>
</comment>
<dbReference type="OrthoDB" id="9806299at2"/>
<sequence>MFPSIIAISLGASIGALLRWVLALMFNTISKSVPIGTLLANLLGGLLIGFAITFFEQHQELPPQWRLLIITGFLGGLTTFSTFSAEVTQMIQDGNLFTALTTILLHVMGSLLMTFMGIYIFKFFR</sequence>
<comment type="similarity">
    <text evidence="11 13">Belongs to the fluoride channel Fluc/FEX (TC 1.A.43) family.</text>
</comment>
<keyword evidence="7 13" id="KW-0915">Sodium</keyword>
<keyword evidence="3 13" id="KW-1003">Cell membrane</keyword>
<evidence type="ECO:0000256" key="7">
    <source>
        <dbReference type="ARBA" id="ARBA00023053"/>
    </source>
</evidence>
<dbReference type="GO" id="GO:0140114">
    <property type="term" value="P:cellular detoxification of fluoride"/>
    <property type="evidence" value="ECO:0007669"/>
    <property type="project" value="UniProtKB-UniRule"/>
</dbReference>
<dbReference type="AlphaFoldDB" id="A0A1W1ZTJ7"/>
<evidence type="ECO:0000256" key="13">
    <source>
        <dbReference type="HAMAP-Rule" id="MF_00454"/>
    </source>
</evidence>
<dbReference type="EMBL" id="FWXJ01000006">
    <property type="protein sequence ID" value="SMC51411.1"/>
    <property type="molecule type" value="Genomic_DNA"/>
</dbReference>
<keyword evidence="8 13" id="KW-0406">Ion transport</keyword>
<evidence type="ECO:0000256" key="8">
    <source>
        <dbReference type="ARBA" id="ARBA00023065"/>
    </source>
</evidence>
<evidence type="ECO:0000256" key="4">
    <source>
        <dbReference type="ARBA" id="ARBA00022519"/>
    </source>
</evidence>
<keyword evidence="10 13" id="KW-0407">Ion channel</keyword>
<keyword evidence="9 13" id="KW-0472">Membrane</keyword>
<evidence type="ECO:0000256" key="12">
    <source>
        <dbReference type="ARBA" id="ARBA00035585"/>
    </source>
</evidence>
<keyword evidence="6 13" id="KW-1133">Transmembrane helix</keyword>
<evidence type="ECO:0000256" key="6">
    <source>
        <dbReference type="ARBA" id="ARBA00022989"/>
    </source>
</evidence>
<dbReference type="STRING" id="1938817.SAMN06296008_106101"/>
<evidence type="ECO:0000256" key="3">
    <source>
        <dbReference type="ARBA" id="ARBA00022475"/>
    </source>
</evidence>
<keyword evidence="5 13" id="KW-0812">Transmembrane</keyword>
<evidence type="ECO:0000256" key="11">
    <source>
        <dbReference type="ARBA" id="ARBA00035120"/>
    </source>
</evidence>
<evidence type="ECO:0000313" key="14">
    <source>
        <dbReference type="EMBL" id="SMC51411.1"/>
    </source>
</evidence>
<feature type="transmembrane region" description="Helical" evidence="13">
    <location>
        <begin position="33"/>
        <end position="55"/>
    </location>
</feature>
<dbReference type="InterPro" id="IPR003691">
    <property type="entry name" value="FluC"/>
</dbReference>
<feature type="transmembrane region" description="Helical" evidence="13">
    <location>
        <begin position="97"/>
        <end position="121"/>
    </location>
</feature>
<dbReference type="Proteomes" id="UP000192708">
    <property type="component" value="Unassembled WGS sequence"/>
</dbReference>
<dbReference type="GO" id="GO:0046872">
    <property type="term" value="F:metal ion binding"/>
    <property type="evidence" value="ECO:0007669"/>
    <property type="project" value="UniProtKB-KW"/>
</dbReference>
<dbReference type="NCBIfam" id="TIGR00494">
    <property type="entry name" value="crcB"/>
    <property type="match status" value="1"/>
</dbReference>
<evidence type="ECO:0000256" key="9">
    <source>
        <dbReference type="ARBA" id="ARBA00023136"/>
    </source>
</evidence>
<protein>
    <recommendedName>
        <fullName evidence="13">Fluoride-specific ion channel FluC</fullName>
    </recommendedName>
</protein>
<proteinExistence type="inferred from homology"/>
<keyword evidence="13" id="KW-0479">Metal-binding</keyword>
<comment type="activity regulation">
    <text evidence="13">Na(+) is not transported, but it plays an essential structural role and its presence is essential for fluoride channel function.</text>
</comment>
<gene>
    <name evidence="13" type="primary">fluC</name>
    <name evidence="13" type="synonym">crcB</name>
    <name evidence="14" type="ORF">SAMN06296008_106101</name>
</gene>
<comment type="catalytic activity">
    <reaction evidence="12">
        <text>fluoride(in) = fluoride(out)</text>
        <dbReference type="Rhea" id="RHEA:76159"/>
        <dbReference type="ChEBI" id="CHEBI:17051"/>
    </reaction>
    <physiologicalReaction direction="left-to-right" evidence="12">
        <dbReference type="Rhea" id="RHEA:76160"/>
    </physiologicalReaction>
</comment>
<evidence type="ECO:0000256" key="10">
    <source>
        <dbReference type="ARBA" id="ARBA00023303"/>
    </source>
</evidence>
<evidence type="ECO:0000313" key="15">
    <source>
        <dbReference type="Proteomes" id="UP000192708"/>
    </source>
</evidence>
<evidence type="ECO:0000256" key="2">
    <source>
        <dbReference type="ARBA" id="ARBA00022448"/>
    </source>
</evidence>
<keyword evidence="4" id="KW-0997">Cell inner membrane</keyword>
<evidence type="ECO:0000256" key="1">
    <source>
        <dbReference type="ARBA" id="ARBA00004651"/>
    </source>
</evidence>
<name>A0A1W1ZTJ7_9BURK</name>
<evidence type="ECO:0000256" key="5">
    <source>
        <dbReference type="ARBA" id="ARBA00022692"/>
    </source>
</evidence>
<feature type="transmembrane region" description="Helical" evidence="13">
    <location>
        <begin position="67"/>
        <end position="85"/>
    </location>
</feature>
<feature type="binding site" evidence="13">
    <location>
        <position position="78"/>
    </location>
    <ligand>
        <name>Na(+)</name>
        <dbReference type="ChEBI" id="CHEBI:29101"/>
        <note>structural</note>
    </ligand>
</feature>
<dbReference type="RefSeq" id="WP_084283431.1">
    <property type="nucleotide sequence ID" value="NZ_FWXJ01000006.1"/>
</dbReference>
<keyword evidence="15" id="KW-1185">Reference proteome</keyword>
<feature type="binding site" evidence="13">
    <location>
        <position position="75"/>
    </location>
    <ligand>
        <name>Na(+)</name>
        <dbReference type="ChEBI" id="CHEBI:29101"/>
        <note>structural</note>
    </ligand>
</feature>
<dbReference type="PANTHER" id="PTHR28259">
    <property type="entry name" value="FLUORIDE EXPORT PROTEIN 1-RELATED"/>
    <property type="match status" value="1"/>
</dbReference>
<dbReference type="PANTHER" id="PTHR28259:SF1">
    <property type="entry name" value="FLUORIDE EXPORT PROTEIN 1-RELATED"/>
    <property type="match status" value="1"/>
</dbReference>